<sequence length="94" mass="10548">MPPLADWLDNHSHSHTISDPLPDTFTPKKDPPTSFTHPIDEALNKIAVAVAALRRAGPHYARQSSAFLFFARGSWTLARYFLEIRNAGPRLPKQ</sequence>
<evidence type="ECO:0000256" key="1">
    <source>
        <dbReference type="SAM" id="MobiDB-lite"/>
    </source>
</evidence>
<evidence type="ECO:0000313" key="2">
    <source>
        <dbReference type="EMBL" id="RMX76925.1"/>
    </source>
</evidence>
<evidence type="ECO:0000313" key="3">
    <source>
        <dbReference type="Proteomes" id="UP000281245"/>
    </source>
</evidence>
<organism evidence="2 3">
    <name type="scientific">Hortaea werneckii</name>
    <name type="common">Black yeast</name>
    <name type="synonym">Cladosporium werneckii</name>
    <dbReference type="NCBI Taxonomy" id="91943"/>
    <lineage>
        <taxon>Eukaryota</taxon>
        <taxon>Fungi</taxon>
        <taxon>Dikarya</taxon>
        <taxon>Ascomycota</taxon>
        <taxon>Pezizomycotina</taxon>
        <taxon>Dothideomycetes</taxon>
        <taxon>Dothideomycetidae</taxon>
        <taxon>Mycosphaerellales</taxon>
        <taxon>Teratosphaeriaceae</taxon>
        <taxon>Hortaea</taxon>
    </lineage>
</organism>
<dbReference type="AlphaFoldDB" id="A0A3M6WEI9"/>
<comment type="caution">
    <text evidence="2">The sequence shown here is derived from an EMBL/GenBank/DDBJ whole genome shotgun (WGS) entry which is preliminary data.</text>
</comment>
<protein>
    <submittedName>
        <fullName evidence="2">Uncharacterized protein</fullName>
    </submittedName>
</protein>
<proteinExistence type="predicted"/>
<gene>
    <name evidence="2" type="ORF">D0869_10279</name>
</gene>
<dbReference type="Proteomes" id="UP000281245">
    <property type="component" value="Unassembled WGS sequence"/>
</dbReference>
<dbReference type="EMBL" id="QWIJ01001033">
    <property type="protein sequence ID" value="RMX76925.1"/>
    <property type="molecule type" value="Genomic_DNA"/>
</dbReference>
<reference evidence="2 3" key="1">
    <citation type="journal article" date="2018" name="BMC Genomics">
        <title>Genomic evidence for intraspecific hybridization in a clonal and extremely halotolerant yeast.</title>
        <authorList>
            <person name="Gostincar C."/>
            <person name="Stajich J.E."/>
            <person name="Zupancic J."/>
            <person name="Zalar P."/>
            <person name="Gunde-Cimerman N."/>
        </authorList>
    </citation>
    <scope>NUCLEOTIDE SEQUENCE [LARGE SCALE GENOMIC DNA]</scope>
    <source>
        <strain evidence="2 3">EXF-6656</strain>
    </source>
</reference>
<name>A0A3M6WEI9_HORWE</name>
<dbReference type="OrthoDB" id="3904978at2759"/>
<accession>A0A3M6WEI9</accession>
<feature type="region of interest" description="Disordered" evidence="1">
    <location>
        <begin position="1"/>
        <end position="36"/>
    </location>
</feature>